<organism evidence="12 13">
    <name type="scientific">Streptomonospora salina</name>
    <dbReference type="NCBI Taxonomy" id="104205"/>
    <lineage>
        <taxon>Bacteria</taxon>
        <taxon>Bacillati</taxon>
        <taxon>Actinomycetota</taxon>
        <taxon>Actinomycetes</taxon>
        <taxon>Streptosporangiales</taxon>
        <taxon>Nocardiopsidaceae</taxon>
        <taxon>Streptomonospora</taxon>
    </lineage>
</organism>
<evidence type="ECO:0000256" key="8">
    <source>
        <dbReference type="ARBA" id="ARBA00023032"/>
    </source>
</evidence>
<evidence type="ECO:0000313" key="13">
    <source>
        <dbReference type="Proteomes" id="UP000578077"/>
    </source>
</evidence>
<keyword evidence="3" id="KW-1003">Cell membrane</keyword>
<keyword evidence="6 11" id="KW-0812">Transmembrane</keyword>
<keyword evidence="2" id="KW-0813">Transport</keyword>
<feature type="transmembrane region" description="Helical" evidence="11">
    <location>
        <begin position="211"/>
        <end position="237"/>
    </location>
</feature>
<feature type="transmembrane region" description="Helical" evidence="11">
    <location>
        <begin position="74"/>
        <end position="104"/>
    </location>
</feature>
<comment type="subcellular location">
    <subcellularLocation>
        <location evidence="1">Membrane</location>
        <topology evidence="1">Multi-pass membrane protein</topology>
    </subcellularLocation>
</comment>
<evidence type="ECO:0000256" key="7">
    <source>
        <dbReference type="ARBA" id="ARBA00022989"/>
    </source>
</evidence>
<evidence type="ECO:0000256" key="1">
    <source>
        <dbReference type="ARBA" id="ARBA00004141"/>
    </source>
</evidence>
<comment type="caution">
    <text evidence="12">The sequence shown here is derived from an EMBL/GenBank/DDBJ whole genome shotgun (WGS) entry which is preliminary data.</text>
</comment>
<dbReference type="GO" id="GO:0000103">
    <property type="term" value="P:sulfate assimilation"/>
    <property type="evidence" value="ECO:0007669"/>
    <property type="project" value="TreeGrafter"/>
</dbReference>
<feature type="transmembrane region" description="Helical" evidence="11">
    <location>
        <begin position="167"/>
        <end position="190"/>
    </location>
</feature>
<evidence type="ECO:0000256" key="11">
    <source>
        <dbReference type="SAM" id="Phobius"/>
    </source>
</evidence>
<dbReference type="PANTHER" id="PTHR37468:SF1">
    <property type="entry name" value="SULFATE TRANSPORTER CYSZ"/>
    <property type="match status" value="1"/>
</dbReference>
<evidence type="ECO:0000256" key="2">
    <source>
        <dbReference type="ARBA" id="ARBA00022448"/>
    </source>
</evidence>
<evidence type="ECO:0000256" key="10">
    <source>
        <dbReference type="SAM" id="MobiDB-lite"/>
    </source>
</evidence>
<name>A0A841E8H2_9ACTN</name>
<dbReference type="Proteomes" id="UP000578077">
    <property type="component" value="Unassembled WGS sequence"/>
</dbReference>
<dbReference type="PANTHER" id="PTHR37468">
    <property type="entry name" value="SULFATE TRANSPORTER CYSZ"/>
    <property type="match status" value="1"/>
</dbReference>
<protein>
    <submittedName>
        <fullName evidence="12">CysZ protein</fullName>
    </submittedName>
</protein>
<feature type="transmembrane region" description="Helical" evidence="11">
    <location>
        <begin position="142"/>
        <end position="161"/>
    </location>
</feature>
<dbReference type="AlphaFoldDB" id="A0A841E8H2"/>
<evidence type="ECO:0000256" key="3">
    <source>
        <dbReference type="ARBA" id="ARBA00022475"/>
    </source>
</evidence>
<dbReference type="RefSeq" id="WP_184633694.1">
    <property type="nucleotide sequence ID" value="NZ_BAABKT010000004.1"/>
</dbReference>
<evidence type="ECO:0000313" key="12">
    <source>
        <dbReference type="EMBL" id="MBB5997418.1"/>
    </source>
</evidence>
<dbReference type="InterPro" id="IPR059112">
    <property type="entry name" value="CysZ/EI24"/>
</dbReference>
<accession>A0A841E8H2</accession>
<dbReference type="GO" id="GO:0019344">
    <property type="term" value="P:cysteine biosynthetic process"/>
    <property type="evidence" value="ECO:0007669"/>
    <property type="project" value="TreeGrafter"/>
</dbReference>
<dbReference type="InterPro" id="IPR050480">
    <property type="entry name" value="CysZ-like"/>
</dbReference>
<gene>
    <name evidence="12" type="ORF">HNR25_001169</name>
</gene>
<evidence type="ECO:0000256" key="6">
    <source>
        <dbReference type="ARBA" id="ARBA00022692"/>
    </source>
</evidence>
<evidence type="ECO:0000256" key="9">
    <source>
        <dbReference type="ARBA" id="ARBA00023136"/>
    </source>
</evidence>
<sequence length="275" mass="28817">MSSPLRDFFSGVGVLFQGAGVVLRNPRLFVLGIVPPLITSLLFAAALVALLFGVEDLSVWLTPFAAEWDPGVQTAVRVLAGVLLVGGAVLVMVVAFTGLTLALGAPLYDRIAEKVEDDLGDAPPEPDEPLTVSVMRSVRQSLGLIAVSALVAVPLFAAGFVPFVGQTVIPVVAAMFGGWMLTIELLGAGFERRGMRRIKDRRRVMGRRRMLVLGFGIPGYVLLAVPFLAIVVFPAAAAGGTILTRRLLAASPQDGPGSGPVPPHAAPERSAGPPR</sequence>
<keyword evidence="7 11" id="KW-1133">Transmembrane helix</keyword>
<dbReference type="GO" id="GO:0009675">
    <property type="term" value="F:high-affinity sulfate:proton symporter activity"/>
    <property type="evidence" value="ECO:0007669"/>
    <property type="project" value="TreeGrafter"/>
</dbReference>
<dbReference type="Pfam" id="PF07264">
    <property type="entry name" value="EI24"/>
    <property type="match status" value="1"/>
</dbReference>
<keyword evidence="8" id="KW-0764">Sulfate transport</keyword>
<keyword evidence="4" id="KW-0997">Cell inner membrane</keyword>
<dbReference type="EMBL" id="JACHLY010000001">
    <property type="protein sequence ID" value="MBB5997418.1"/>
    <property type="molecule type" value="Genomic_DNA"/>
</dbReference>
<feature type="transmembrane region" description="Helical" evidence="11">
    <location>
        <begin position="28"/>
        <end position="54"/>
    </location>
</feature>
<keyword evidence="5" id="KW-0028">Amino-acid biosynthesis</keyword>
<dbReference type="GO" id="GO:0005886">
    <property type="term" value="C:plasma membrane"/>
    <property type="evidence" value="ECO:0007669"/>
    <property type="project" value="TreeGrafter"/>
</dbReference>
<keyword evidence="13" id="KW-1185">Reference proteome</keyword>
<feature type="region of interest" description="Disordered" evidence="10">
    <location>
        <begin position="252"/>
        <end position="275"/>
    </location>
</feature>
<keyword evidence="9 11" id="KW-0472">Membrane</keyword>
<reference evidence="12 13" key="1">
    <citation type="submission" date="2020-08" db="EMBL/GenBank/DDBJ databases">
        <title>Sequencing the genomes of 1000 actinobacteria strains.</title>
        <authorList>
            <person name="Klenk H.-P."/>
        </authorList>
    </citation>
    <scope>NUCLEOTIDE SEQUENCE [LARGE SCALE GENOMIC DNA]</scope>
    <source>
        <strain evidence="12 13">DSM 44593</strain>
    </source>
</reference>
<proteinExistence type="predicted"/>
<evidence type="ECO:0000256" key="5">
    <source>
        <dbReference type="ARBA" id="ARBA00022605"/>
    </source>
</evidence>
<evidence type="ECO:0000256" key="4">
    <source>
        <dbReference type="ARBA" id="ARBA00022519"/>
    </source>
</evidence>